<proteinExistence type="predicted"/>
<evidence type="ECO:0000256" key="1">
    <source>
        <dbReference type="SAM" id="MobiDB-lite"/>
    </source>
</evidence>
<reference evidence="2" key="1">
    <citation type="submission" date="2014-12" db="EMBL/GenBank/DDBJ databases">
        <title>Parallel Evolution in Life History Adaptation Evident in the Tissue-Specific Poeciliopsis prolifica transcriptome.</title>
        <authorList>
            <person name="Jue N.K."/>
            <person name="Foley R.J."/>
            <person name="Obergfell C."/>
            <person name="Reznick D.N."/>
            <person name="O'Neill R.J."/>
            <person name="O'Neill M.J."/>
        </authorList>
    </citation>
    <scope>NUCLEOTIDE SEQUENCE</scope>
</reference>
<accession>A0A0S7ETQ0</accession>
<protein>
    <submittedName>
        <fullName evidence="2">PPUP8749</fullName>
    </submittedName>
</protein>
<feature type="region of interest" description="Disordered" evidence="1">
    <location>
        <begin position="1"/>
        <end position="45"/>
    </location>
</feature>
<feature type="non-terminal residue" evidence="2">
    <location>
        <position position="1"/>
    </location>
</feature>
<sequence length="119" mass="13116">RALGLLDSSPAELPQTESHPAPSELDCPAQVPEEQRSERSAETWQRQNPACIIIHCFTEGVDCVIKMCLENNSCCLCKGSRGAMSGVYISKYCLFSTINLSGWMLLPLHQNLTDLKSSD</sequence>
<dbReference type="EMBL" id="GBYX01476116">
    <property type="protein sequence ID" value="JAO05561.1"/>
    <property type="molecule type" value="Transcribed_RNA"/>
</dbReference>
<gene>
    <name evidence="2" type="primary">PPUP8749</name>
</gene>
<organism evidence="2">
    <name type="scientific">Poeciliopsis prolifica</name>
    <name type="common">blackstripe livebearer</name>
    <dbReference type="NCBI Taxonomy" id="188132"/>
    <lineage>
        <taxon>Eukaryota</taxon>
        <taxon>Metazoa</taxon>
        <taxon>Chordata</taxon>
        <taxon>Craniata</taxon>
        <taxon>Vertebrata</taxon>
        <taxon>Euteleostomi</taxon>
        <taxon>Actinopterygii</taxon>
        <taxon>Neopterygii</taxon>
        <taxon>Teleostei</taxon>
        <taxon>Neoteleostei</taxon>
        <taxon>Acanthomorphata</taxon>
        <taxon>Ovalentaria</taxon>
        <taxon>Atherinomorphae</taxon>
        <taxon>Cyprinodontiformes</taxon>
        <taxon>Poeciliidae</taxon>
        <taxon>Poeciliinae</taxon>
        <taxon>Poeciliopsis</taxon>
    </lineage>
</organism>
<dbReference type="AlphaFoldDB" id="A0A0S7ETQ0"/>
<name>A0A0S7ETQ0_9TELE</name>
<evidence type="ECO:0000313" key="2">
    <source>
        <dbReference type="EMBL" id="JAO05561.1"/>
    </source>
</evidence>